<evidence type="ECO:0000313" key="1">
    <source>
        <dbReference type="EMBL" id="KAF2463810.1"/>
    </source>
</evidence>
<protein>
    <submittedName>
        <fullName evidence="1">Uncharacterized protein</fullName>
    </submittedName>
</protein>
<name>A0ACB6QBD0_9PLEO</name>
<accession>A0ACB6QBD0</accession>
<proteinExistence type="predicted"/>
<organism evidence="1 2">
    <name type="scientific">Lindgomyces ingoldianus</name>
    <dbReference type="NCBI Taxonomy" id="673940"/>
    <lineage>
        <taxon>Eukaryota</taxon>
        <taxon>Fungi</taxon>
        <taxon>Dikarya</taxon>
        <taxon>Ascomycota</taxon>
        <taxon>Pezizomycotina</taxon>
        <taxon>Dothideomycetes</taxon>
        <taxon>Pleosporomycetidae</taxon>
        <taxon>Pleosporales</taxon>
        <taxon>Lindgomycetaceae</taxon>
        <taxon>Lindgomyces</taxon>
    </lineage>
</organism>
<gene>
    <name evidence="1" type="ORF">BDR25DRAFT_383278</name>
</gene>
<sequence length="170" mass="18135">MMFKKLITLLSLSATTTLGLPVSENTLSPRKEPGACSKTELHGPTIASYLMGVASFCDGFITAPEGVEVSVNKPLVGTVSLPAFDNGAPIHWVFKISVVRAGIKEAPTWISHDQCTKQFKTMATEGKLGDTYCIPEGTGYSVATAGHFLDPAGIKPAGYVQYEMRPRRGG</sequence>
<evidence type="ECO:0000313" key="2">
    <source>
        <dbReference type="Proteomes" id="UP000799755"/>
    </source>
</evidence>
<dbReference type="EMBL" id="MU003546">
    <property type="protein sequence ID" value="KAF2463810.1"/>
    <property type="molecule type" value="Genomic_DNA"/>
</dbReference>
<reference evidence="1" key="1">
    <citation type="journal article" date="2020" name="Stud. Mycol.">
        <title>101 Dothideomycetes genomes: a test case for predicting lifestyles and emergence of pathogens.</title>
        <authorList>
            <person name="Haridas S."/>
            <person name="Albert R."/>
            <person name="Binder M."/>
            <person name="Bloem J."/>
            <person name="Labutti K."/>
            <person name="Salamov A."/>
            <person name="Andreopoulos B."/>
            <person name="Baker S."/>
            <person name="Barry K."/>
            <person name="Bills G."/>
            <person name="Bluhm B."/>
            <person name="Cannon C."/>
            <person name="Castanera R."/>
            <person name="Culley D."/>
            <person name="Daum C."/>
            <person name="Ezra D."/>
            <person name="Gonzalez J."/>
            <person name="Henrissat B."/>
            <person name="Kuo A."/>
            <person name="Liang C."/>
            <person name="Lipzen A."/>
            <person name="Lutzoni F."/>
            <person name="Magnuson J."/>
            <person name="Mondo S."/>
            <person name="Nolan M."/>
            <person name="Ohm R."/>
            <person name="Pangilinan J."/>
            <person name="Park H.-J."/>
            <person name="Ramirez L."/>
            <person name="Alfaro M."/>
            <person name="Sun H."/>
            <person name="Tritt A."/>
            <person name="Yoshinaga Y."/>
            <person name="Zwiers L.-H."/>
            <person name="Turgeon B."/>
            <person name="Goodwin S."/>
            <person name="Spatafora J."/>
            <person name="Crous P."/>
            <person name="Grigoriev I."/>
        </authorList>
    </citation>
    <scope>NUCLEOTIDE SEQUENCE</scope>
    <source>
        <strain evidence="1">ATCC 200398</strain>
    </source>
</reference>
<dbReference type="Proteomes" id="UP000799755">
    <property type="component" value="Unassembled WGS sequence"/>
</dbReference>
<comment type="caution">
    <text evidence="1">The sequence shown here is derived from an EMBL/GenBank/DDBJ whole genome shotgun (WGS) entry which is preliminary data.</text>
</comment>
<keyword evidence="2" id="KW-1185">Reference proteome</keyword>